<proteinExistence type="inferred from homology"/>
<evidence type="ECO:0000256" key="4">
    <source>
        <dbReference type="ARBA" id="ARBA00022723"/>
    </source>
</evidence>
<reference evidence="10" key="1">
    <citation type="submission" date="2023-03" db="EMBL/GenBank/DDBJ databases">
        <title>Massive genome expansion in bonnet fungi (Mycena s.s.) driven by repeated elements and novel gene families across ecological guilds.</title>
        <authorList>
            <consortium name="Lawrence Berkeley National Laboratory"/>
            <person name="Harder C.B."/>
            <person name="Miyauchi S."/>
            <person name="Viragh M."/>
            <person name="Kuo A."/>
            <person name="Thoen E."/>
            <person name="Andreopoulos B."/>
            <person name="Lu D."/>
            <person name="Skrede I."/>
            <person name="Drula E."/>
            <person name="Henrissat B."/>
            <person name="Morin E."/>
            <person name="Kohler A."/>
            <person name="Barry K."/>
            <person name="LaButti K."/>
            <person name="Morin E."/>
            <person name="Salamov A."/>
            <person name="Lipzen A."/>
            <person name="Mereny Z."/>
            <person name="Hegedus B."/>
            <person name="Baldrian P."/>
            <person name="Stursova M."/>
            <person name="Weitz H."/>
            <person name="Taylor A."/>
            <person name="Grigoriev I.V."/>
            <person name="Nagy L.G."/>
            <person name="Martin F."/>
            <person name="Kauserud H."/>
        </authorList>
    </citation>
    <scope>NUCLEOTIDE SEQUENCE</scope>
    <source>
        <strain evidence="10">CBHHK200</strain>
    </source>
</reference>
<evidence type="ECO:0000259" key="9">
    <source>
        <dbReference type="PROSITE" id="PS51405"/>
    </source>
</evidence>
<dbReference type="GO" id="GO:0046872">
    <property type="term" value="F:metal ion binding"/>
    <property type="evidence" value="ECO:0007669"/>
    <property type="project" value="UniProtKB-KW"/>
</dbReference>
<dbReference type="SUPFAM" id="SSF47571">
    <property type="entry name" value="Cloroperoxidase"/>
    <property type="match status" value="1"/>
</dbReference>
<protein>
    <recommendedName>
        <fullName evidence="9">Heme haloperoxidase family profile domain-containing protein</fullName>
    </recommendedName>
</protein>
<evidence type="ECO:0000313" key="10">
    <source>
        <dbReference type="EMBL" id="KAJ7039446.1"/>
    </source>
</evidence>
<feature type="domain" description="Heme haloperoxidase family profile" evidence="9">
    <location>
        <begin position="60"/>
        <end position="316"/>
    </location>
</feature>
<keyword evidence="2" id="KW-0575">Peroxidase</keyword>
<dbReference type="PANTHER" id="PTHR33577:SF16">
    <property type="entry name" value="HEME HALOPEROXIDASE FAMILY PROFILE DOMAIN-CONTAINING PROTEIN"/>
    <property type="match status" value="1"/>
</dbReference>
<comment type="cofactor">
    <cofactor evidence="1">
        <name>heme b</name>
        <dbReference type="ChEBI" id="CHEBI:60344"/>
    </cofactor>
</comment>
<dbReference type="AlphaFoldDB" id="A0AAD6T5X9"/>
<dbReference type="InterPro" id="IPR000028">
    <property type="entry name" value="Chloroperoxidase"/>
</dbReference>
<feature type="signal peptide" evidence="8">
    <location>
        <begin position="1"/>
        <end position="26"/>
    </location>
</feature>
<feature type="chain" id="PRO_5042214931" description="Heme haloperoxidase family profile domain-containing protein" evidence="8">
    <location>
        <begin position="27"/>
        <end position="434"/>
    </location>
</feature>
<evidence type="ECO:0000256" key="3">
    <source>
        <dbReference type="ARBA" id="ARBA00022617"/>
    </source>
</evidence>
<evidence type="ECO:0000256" key="1">
    <source>
        <dbReference type="ARBA" id="ARBA00001970"/>
    </source>
</evidence>
<dbReference type="Gene3D" id="1.10.489.10">
    <property type="entry name" value="Chloroperoxidase-like"/>
    <property type="match status" value="1"/>
</dbReference>
<organism evidence="10 11">
    <name type="scientific">Mycena alexandri</name>
    <dbReference type="NCBI Taxonomy" id="1745969"/>
    <lineage>
        <taxon>Eukaryota</taxon>
        <taxon>Fungi</taxon>
        <taxon>Dikarya</taxon>
        <taxon>Basidiomycota</taxon>
        <taxon>Agaricomycotina</taxon>
        <taxon>Agaricomycetes</taxon>
        <taxon>Agaricomycetidae</taxon>
        <taxon>Agaricales</taxon>
        <taxon>Marasmiineae</taxon>
        <taxon>Mycenaceae</taxon>
        <taxon>Mycena</taxon>
    </lineage>
</organism>
<evidence type="ECO:0000256" key="6">
    <source>
        <dbReference type="ARBA" id="ARBA00023004"/>
    </source>
</evidence>
<dbReference type="PANTHER" id="PTHR33577">
    <property type="entry name" value="STERIGMATOCYSTIN BIOSYNTHESIS PEROXIDASE STCC-RELATED"/>
    <property type="match status" value="1"/>
</dbReference>
<gene>
    <name evidence="10" type="ORF">C8F04DRAFT_996990</name>
</gene>
<evidence type="ECO:0000256" key="5">
    <source>
        <dbReference type="ARBA" id="ARBA00023002"/>
    </source>
</evidence>
<keyword evidence="8" id="KW-0732">Signal</keyword>
<keyword evidence="4" id="KW-0479">Metal-binding</keyword>
<dbReference type="PROSITE" id="PS51405">
    <property type="entry name" value="HEME_HALOPEROXIDASE"/>
    <property type="match status" value="1"/>
</dbReference>
<accession>A0AAD6T5X9</accession>
<comment type="caution">
    <text evidence="10">The sequence shown here is derived from an EMBL/GenBank/DDBJ whole genome shotgun (WGS) entry which is preliminary data.</text>
</comment>
<comment type="similarity">
    <text evidence="7">Belongs to the chloroperoxidase family.</text>
</comment>
<keyword evidence="11" id="KW-1185">Reference proteome</keyword>
<dbReference type="EMBL" id="JARJCM010000027">
    <property type="protein sequence ID" value="KAJ7039446.1"/>
    <property type="molecule type" value="Genomic_DNA"/>
</dbReference>
<keyword evidence="3" id="KW-0349">Heme</keyword>
<dbReference type="Proteomes" id="UP001218188">
    <property type="component" value="Unassembled WGS sequence"/>
</dbReference>
<evidence type="ECO:0000256" key="7">
    <source>
        <dbReference type="ARBA" id="ARBA00025795"/>
    </source>
</evidence>
<dbReference type="Pfam" id="PF01328">
    <property type="entry name" value="Peroxidase_2"/>
    <property type="match status" value="1"/>
</dbReference>
<name>A0AAD6T5X9_9AGAR</name>
<evidence type="ECO:0000256" key="2">
    <source>
        <dbReference type="ARBA" id="ARBA00022559"/>
    </source>
</evidence>
<dbReference type="InterPro" id="IPR036851">
    <property type="entry name" value="Chloroperoxidase-like_sf"/>
</dbReference>
<dbReference type="GO" id="GO:0004601">
    <property type="term" value="F:peroxidase activity"/>
    <property type="evidence" value="ECO:0007669"/>
    <property type="project" value="UniProtKB-KW"/>
</dbReference>
<sequence length="434" mass="46935">MRVKPCSPPALLLLLLAAGNTFLATAFFIPDRPSTNATARRSLFFPSTFDEADQRFQISPPHQFIQAGPNDHRGPCPGLNSLANHGFISRSGVDTFLNIIKASNQVYRMGVTASAAAAVLGLFGGNLLDPTLPISIGEPPDNVGLTGILGGILAPPSGLTNTHNQFECDASLTRCDLYICNDSHTLQPKYLQPLLDLYAADSNITNSVAIVSKHHANRIADSIANNGLFFFGPVQMIVGAFTALQAPSLFANYSAEHPEGIMSVEGLMSIYGATRHPDGTLTWTRGSERIPDIYYRRPGALLYQWDLPVLLPQLLEMWALYPETLSLGGNLGQPNTFFPLDLGAFTHGAYSLDDLRQPDGLNLICFAYQLVQILFPSLLGNVNDLLATVLTEVGQLTNGVLGTFVCPRTMGSVDMSVLDKYPGWVKSKTKKGIL</sequence>
<keyword evidence="5" id="KW-0560">Oxidoreductase</keyword>
<keyword evidence="6" id="KW-0408">Iron</keyword>
<evidence type="ECO:0000313" key="11">
    <source>
        <dbReference type="Proteomes" id="UP001218188"/>
    </source>
</evidence>
<evidence type="ECO:0000256" key="8">
    <source>
        <dbReference type="SAM" id="SignalP"/>
    </source>
</evidence>